<protein>
    <submittedName>
        <fullName evidence="1">Uncharacterized protein</fullName>
    </submittedName>
</protein>
<proteinExistence type="predicted"/>
<name>A0ABR2G7P3_9ROSI</name>
<evidence type="ECO:0000313" key="2">
    <source>
        <dbReference type="Proteomes" id="UP001472677"/>
    </source>
</evidence>
<evidence type="ECO:0000313" key="1">
    <source>
        <dbReference type="EMBL" id="KAK8596606.1"/>
    </source>
</evidence>
<sequence>MKVLWTAAGQYIIHPCCVDKRKVGVYDTTGQSTFEKSRNICLDKEQKIGSAVDVDEDEFVVVGEHTNASAEKEGVGPKSLDEDVVRVPEFIDKDVVIMKEDIILDRSGVIPSIRFSDRVHDQIDHNMHNALIVRLFERSIKYKTLVSHTHALCQPIGELQFFYLDNNYFLIRFSYERDCSWIH</sequence>
<gene>
    <name evidence="1" type="ORF">V6N12_065089</name>
</gene>
<organism evidence="1 2">
    <name type="scientific">Hibiscus sabdariffa</name>
    <name type="common">roselle</name>
    <dbReference type="NCBI Taxonomy" id="183260"/>
    <lineage>
        <taxon>Eukaryota</taxon>
        <taxon>Viridiplantae</taxon>
        <taxon>Streptophyta</taxon>
        <taxon>Embryophyta</taxon>
        <taxon>Tracheophyta</taxon>
        <taxon>Spermatophyta</taxon>
        <taxon>Magnoliopsida</taxon>
        <taxon>eudicotyledons</taxon>
        <taxon>Gunneridae</taxon>
        <taxon>Pentapetalae</taxon>
        <taxon>rosids</taxon>
        <taxon>malvids</taxon>
        <taxon>Malvales</taxon>
        <taxon>Malvaceae</taxon>
        <taxon>Malvoideae</taxon>
        <taxon>Hibiscus</taxon>
    </lineage>
</organism>
<accession>A0ABR2G7P3</accession>
<keyword evidence="2" id="KW-1185">Reference proteome</keyword>
<reference evidence="1 2" key="1">
    <citation type="journal article" date="2024" name="G3 (Bethesda)">
        <title>Genome assembly of Hibiscus sabdariffa L. provides insights into metabolisms of medicinal natural products.</title>
        <authorList>
            <person name="Kim T."/>
        </authorList>
    </citation>
    <scope>NUCLEOTIDE SEQUENCE [LARGE SCALE GENOMIC DNA]</scope>
    <source>
        <strain evidence="1">TK-2024</strain>
        <tissue evidence="1">Old leaves</tissue>
    </source>
</reference>
<dbReference type="EMBL" id="JBBPBM010000002">
    <property type="protein sequence ID" value="KAK8596606.1"/>
    <property type="molecule type" value="Genomic_DNA"/>
</dbReference>
<dbReference type="Proteomes" id="UP001472677">
    <property type="component" value="Unassembled WGS sequence"/>
</dbReference>
<comment type="caution">
    <text evidence="1">The sequence shown here is derived from an EMBL/GenBank/DDBJ whole genome shotgun (WGS) entry which is preliminary data.</text>
</comment>